<dbReference type="EMBL" id="BMFT01000001">
    <property type="protein sequence ID" value="GGH18612.1"/>
    <property type="molecule type" value="Genomic_DNA"/>
</dbReference>
<keyword evidence="2" id="KW-1185">Reference proteome</keyword>
<organism evidence="1 2">
    <name type="scientific">Paenibacillus segetis</name>
    <dbReference type="NCBI Taxonomy" id="1325360"/>
    <lineage>
        <taxon>Bacteria</taxon>
        <taxon>Bacillati</taxon>
        <taxon>Bacillota</taxon>
        <taxon>Bacilli</taxon>
        <taxon>Bacillales</taxon>
        <taxon>Paenibacillaceae</taxon>
        <taxon>Paenibacillus</taxon>
    </lineage>
</organism>
<evidence type="ECO:0000313" key="1">
    <source>
        <dbReference type="EMBL" id="GGH18612.1"/>
    </source>
</evidence>
<name>A0ABQ1YAT6_9BACL</name>
<reference evidence="2" key="1">
    <citation type="journal article" date="2019" name="Int. J. Syst. Evol. Microbiol.">
        <title>The Global Catalogue of Microorganisms (GCM) 10K type strain sequencing project: providing services to taxonomists for standard genome sequencing and annotation.</title>
        <authorList>
            <consortium name="The Broad Institute Genomics Platform"/>
            <consortium name="The Broad Institute Genome Sequencing Center for Infectious Disease"/>
            <person name="Wu L."/>
            <person name="Ma J."/>
        </authorList>
    </citation>
    <scope>NUCLEOTIDE SEQUENCE [LARGE SCALE GENOMIC DNA]</scope>
    <source>
        <strain evidence="2">CGMCC 1.12769</strain>
    </source>
</reference>
<proteinExistence type="predicted"/>
<dbReference type="Proteomes" id="UP000659344">
    <property type="component" value="Unassembled WGS sequence"/>
</dbReference>
<accession>A0ABQ1YAT6</accession>
<evidence type="ECO:0000313" key="2">
    <source>
        <dbReference type="Proteomes" id="UP000659344"/>
    </source>
</evidence>
<protein>
    <submittedName>
        <fullName evidence="1">Uncharacterized protein</fullName>
    </submittedName>
</protein>
<sequence length="113" mass="12982">MRDLIIDIFISLVHSDNTKNINDNDYQFQNPISSILNFNDVSTILLNLVIWKKAVGRHFASRVTVAIREIRKGKEEIAELTEPGSRAFPPALRTILGTKYVTSLRMIERNRKN</sequence>
<gene>
    <name evidence="1" type="ORF">GCM10008013_14700</name>
</gene>
<comment type="caution">
    <text evidence="1">The sequence shown here is derived from an EMBL/GenBank/DDBJ whole genome shotgun (WGS) entry which is preliminary data.</text>
</comment>